<comment type="caution">
    <text evidence="2">The sequence shown here is derived from an EMBL/GenBank/DDBJ whole genome shotgun (WGS) entry which is preliminary data.</text>
</comment>
<dbReference type="AlphaFoldDB" id="A0A9N9CPG9"/>
<name>A0A9N9CPG9_9GLOM</name>
<organism evidence="2 3">
    <name type="scientific">Acaulospora morrowiae</name>
    <dbReference type="NCBI Taxonomy" id="94023"/>
    <lineage>
        <taxon>Eukaryota</taxon>
        <taxon>Fungi</taxon>
        <taxon>Fungi incertae sedis</taxon>
        <taxon>Mucoromycota</taxon>
        <taxon>Glomeromycotina</taxon>
        <taxon>Glomeromycetes</taxon>
        <taxon>Diversisporales</taxon>
        <taxon>Acaulosporaceae</taxon>
        <taxon>Acaulospora</taxon>
    </lineage>
</organism>
<feature type="region of interest" description="Disordered" evidence="1">
    <location>
        <begin position="215"/>
        <end position="254"/>
    </location>
</feature>
<protein>
    <submittedName>
        <fullName evidence="2">5646_t:CDS:1</fullName>
    </submittedName>
</protein>
<gene>
    <name evidence="2" type="ORF">AMORRO_LOCUS8067</name>
</gene>
<dbReference type="OrthoDB" id="2429378at2759"/>
<keyword evidence="3" id="KW-1185">Reference proteome</keyword>
<feature type="non-terminal residue" evidence="2">
    <location>
        <position position="1"/>
    </location>
</feature>
<dbReference type="EMBL" id="CAJVPV010006611">
    <property type="protein sequence ID" value="CAG8607503.1"/>
    <property type="molecule type" value="Genomic_DNA"/>
</dbReference>
<feature type="compositionally biased region" description="Polar residues" evidence="1">
    <location>
        <begin position="230"/>
        <end position="246"/>
    </location>
</feature>
<feature type="compositionally biased region" description="Polar residues" evidence="1">
    <location>
        <begin position="166"/>
        <end position="194"/>
    </location>
</feature>
<proteinExistence type="predicted"/>
<evidence type="ECO:0000256" key="1">
    <source>
        <dbReference type="SAM" id="MobiDB-lite"/>
    </source>
</evidence>
<accession>A0A9N9CPG9</accession>
<evidence type="ECO:0000313" key="2">
    <source>
        <dbReference type="EMBL" id="CAG8607503.1"/>
    </source>
</evidence>
<dbReference type="Proteomes" id="UP000789342">
    <property type="component" value="Unassembled WGS sequence"/>
</dbReference>
<evidence type="ECO:0000313" key="3">
    <source>
        <dbReference type="Proteomes" id="UP000789342"/>
    </source>
</evidence>
<sequence>QLHRIGVLAGNVWTKEEPKTPCRVVVPNVQYTEARIPETMSYVPKGEEQDEPREGGDLPSCICYMEHVKEYYGFDNIIIIGELHAGILFLDCWMLGDYWNEATKTSDQRKWGLETDWTVVKFEEFMNYIPQLIDSLSENASLYYTIASEETIIPGPSPEIEHSPTKSEPSATSFPQDDTSKQTSENASDIASNSKSLEDKVINEFLDESYKKRVSDDIRQRKHEKKLQCGSPSQEAPSTSQNTASTSHKRKNEQRLIREIISSKEEKHVNEISANLVHPNNETSITLSIPAIPQLPSDNEEIIIGLYKNACDAEIGAIKANGEEILHWCFYDKEFKSNYKDFMVSNKVGEKKAKGQVYDFIIKQQALRIDNLFEKIGMNKIQYIKTYSADTISKFTNSQIQMIIDHFTKKPDIEFTDDQNNL</sequence>
<reference evidence="2" key="1">
    <citation type="submission" date="2021-06" db="EMBL/GenBank/DDBJ databases">
        <authorList>
            <person name="Kallberg Y."/>
            <person name="Tangrot J."/>
            <person name="Rosling A."/>
        </authorList>
    </citation>
    <scope>NUCLEOTIDE SEQUENCE</scope>
    <source>
        <strain evidence="2">CL551</strain>
    </source>
</reference>
<feature type="region of interest" description="Disordered" evidence="1">
    <location>
        <begin position="153"/>
        <end position="194"/>
    </location>
</feature>